<reference evidence="6" key="1">
    <citation type="submission" date="2019-11" db="EMBL/GenBank/DDBJ databases">
        <authorList>
            <person name="Li J."/>
        </authorList>
    </citation>
    <scope>NUCLEOTIDE SEQUENCE</scope>
    <source>
        <strain evidence="6">B6B</strain>
    </source>
</reference>
<organism evidence="6 7">
    <name type="scientific">Aquibacillus halophilus</name>
    <dbReference type="NCBI Taxonomy" id="930132"/>
    <lineage>
        <taxon>Bacteria</taxon>
        <taxon>Bacillati</taxon>
        <taxon>Bacillota</taxon>
        <taxon>Bacilli</taxon>
        <taxon>Bacillales</taxon>
        <taxon>Bacillaceae</taxon>
        <taxon>Aquibacillus</taxon>
    </lineage>
</organism>
<protein>
    <submittedName>
        <fullName evidence="6">MBL fold metallo-hydrolase</fullName>
    </submittedName>
</protein>
<dbReference type="RefSeq" id="WP_153736756.1">
    <property type="nucleotide sequence ID" value="NZ_WJNG01000007.1"/>
</dbReference>
<keyword evidence="4" id="KW-0862">Zinc</keyword>
<dbReference type="Gene3D" id="3.60.15.10">
    <property type="entry name" value="Ribonuclease Z/Hydroxyacylglutathione hydrolase-like"/>
    <property type="match status" value="1"/>
</dbReference>
<evidence type="ECO:0000259" key="5">
    <source>
        <dbReference type="SMART" id="SM00849"/>
    </source>
</evidence>
<dbReference type="GO" id="GO:0016787">
    <property type="term" value="F:hydrolase activity"/>
    <property type="evidence" value="ECO:0007669"/>
    <property type="project" value="UniProtKB-KW"/>
</dbReference>
<evidence type="ECO:0000256" key="3">
    <source>
        <dbReference type="ARBA" id="ARBA00022801"/>
    </source>
</evidence>
<sequence>MNIKKMSLGPLGTNCYIVSETNSAIIFDPGGEPEKIITYLEGENLNPKAILLTHAHFDHIGAVDHVRDYYNIPVYVHELEDKWLGNPNLNGSALFPLGEIKSREPDFTLEIGEMVINDFHFEVKHTPGHSPGGVIFIFDKQGFVIAGDSLFKLGIGRTDLPGGNHEQLLNSIRECIFTLDDALIVYPGHGEDTTIKTERSQNPFLNI</sequence>
<evidence type="ECO:0000256" key="1">
    <source>
        <dbReference type="ARBA" id="ARBA00001947"/>
    </source>
</evidence>
<dbReference type="OrthoDB" id="9802248at2"/>
<dbReference type="AlphaFoldDB" id="A0A6A8DBR4"/>
<evidence type="ECO:0000313" key="7">
    <source>
        <dbReference type="Proteomes" id="UP000799092"/>
    </source>
</evidence>
<gene>
    <name evidence="6" type="ORF">GH741_10620</name>
</gene>
<feature type="domain" description="Metallo-beta-lactamase" evidence="5">
    <location>
        <begin position="12"/>
        <end position="189"/>
    </location>
</feature>
<proteinExistence type="predicted"/>
<dbReference type="PANTHER" id="PTHR46233:SF3">
    <property type="entry name" value="HYDROXYACYLGLUTATHIONE HYDROLASE GLOC"/>
    <property type="match status" value="1"/>
</dbReference>
<dbReference type="Proteomes" id="UP000799092">
    <property type="component" value="Unassembled WGS sequence"/>
</dbReference>
<dbReference type="SMART" id="SM00849">
    <property type="entry name" value="Lactamase_B"/>
    <property type="match status" value="1"/>
</dbReference>
<comment type="caution">
    <text evidence="6">The sequence shown here is derived from an EMBL/GenBank/DDBJ whole genome shotgun (WGS) entry which is preliminary data.</text>
</comment>
<dbReference type="GO" id="GO:0046872">
    <property type="term" value="F:metal ion binding"/>
    <property type="evidence" value="ECO:0007669"/>
    <property type="project" value="UniProtKB-KW"/>
</dbReference>
<keyword evidence="2" id="KW-0479">Metal-binding</keyword>
<keyword evidence="7" id="KW-1185">Reference proteome</keyword>
<comment type="cofactor">
    <cofactor evidence="1">
        <name>Zn(2+)</name>
        <dbReference type="ChEBI" id="CHEBI:29105"/>
    </cofactor>
</comment>
<dbReference type="SUPFAM" id="SSF56281">
    <property type="entry name" value="Metallo-hydrolase/oxidoreductase"/>
    <property type="match status" value="1"/>
</dbReference>
<evidence type="ECO:0000256" key="4">
    <source>
        <dbReference type="ARBA" id="ARBA00022833"/>
    </source>
</evidence>
<evidence type="ECO:0000313" key="6">
    <source>
        <dbReference type="EMBL" id="MRH43133.1"/>
    </source>
</evidence>
<keyword evidence="3 6" id="KW-0378">Hydrolase</keyword>
<dbReference type="EMBL" id="WJNG01000007">
    <property type="protein sequence ID" value="MRH43133.1"/>
    <property type="molecule type" value="Genomic_DNA"/>
</dbReference>
<dbReference type="CDD" id="cd06262">
    <property type="entry name" value="metallo-hydrolase-like_MBL-fold"/>
    <property type="match status" value="1"/>
</dbReference>
<dbReference type="InterPro" id="IPR051453">
    <property type="entry name" value="MBL_Glyoxalase_II"/>
</dbReference>
<dbReference type="InterPro" id="IPR001279">
    <property type="entry name" value="Metallo-B-lactamas"/>
</dbReference>
<accession>A0A6A8DBR4</accession>
<dbReference type="Pfam" id="PF00753">
    <property type="entry name" value="Lactamase_B"/>
    <property type="match status" value="1"/>
</dbReference>
<name>A0A6A8DBR4_9BACI</name>
<dbReference type="InterPro" id="IPR036866">
    <property type="entry name" value="RibonucZ/Hydroxyglut_hydro"/>
</dbReference>
<evidence type="ECO:0000256" key="2">
    <source>
        <dbReference type="ARBA" id="ARBA00022723"/>
    </source>
</evidence>
<dbReference type="PANTHER" id="PTHR46233">
    <property type="entry name" value="HYDROXYACYLGLUTATHIONE HYDROLASE GLOC"/>
    <property type="match status" value="1"/>
</dbReference>